<evidence type="ECO:0000313" key="2">
    <source>
        <dbReference type="EMBL" id="MBV7255489.1"/>
    </source>
</evidence>
<name>A0ABS6SAQ9_9SPHN</name>
<evidence type="ECO:0000313" key="3">
    <source>
        <dbReference type="Proteomes" id="UP000722336"/>
    </source>
</evidence>
<dbReference type="RefSeq" id="WP_218443809.1">
    <property type="nucleotide sequence ID" value="NZ_JAGSPA010000001.1"/>
</dbReference>
<evidence type="ECO:0000259" key="1">
    <source>
        <dbReference type="PROSITE" id="PS50003"/>
    </source>
</evidence>
<dbReference type="EMBL" id="JAGSPA010000001">
    <property type="protein sequence ID" value="MBV7255489.1"/>
    <property type="molecule type" value="Genomic_DNA"/>
</dbReference>
<dbReference type="Pfam" id="PF01636">
    <property type="entry name" value="APH"/>
    <property type="match status" value="1"/>
</dbReference>
<reference evidence="2 3" key="1">
    <citation type="submission" date="2021-04" db="EMBL/GenBank/DDBJ databases">
        <authorList>
            <person name="Pira H."/>
            <person name="Risdian C."/>
            <person name="Wink J."/>
        </authorList>
    </citation>
    <scope>NUCLEOTIDE SEQUENCE [LARGE SCALE GENOMIC DNA]</scope>
    <source>
        <strain evidence="2 3">WHA3</strain>
    </source>
</reference>
<protein>
    <submittedName>
        <fullName evidence="2">Phosphotransferase</fullName>
    </submittedName>
</protein>
<accession>A0ABS6SAQ9</accession>
<proteinExistence type="predicted"/>
<dbReference type="InterPro" id="IPR002575">
    <property type="entry name" value="Aminoglycoside_PTrfase"/>
</dbReference>
<keyword evidence="3" id="KW-1185">Reference proteome</keyword>
<sequence length="340" mass="38641">MGQTVNLPDAAPRFLAAEGWEGADISEFSADAAFRRYFRLRKGDRSAILMHAPDPSERSEWFVELALEIRRRGMSGPAIHAYDLSVGLILLEDLGTHQYFQYLKTASQAAERELYLMATDVLVALHADPMPARLGDVIIDDYGTERMIKEAELLLDWHWPELMEGSASDDVRSSYRAVWQAVLPAGLYDADRMVQLDYHAPNLMWLPEREGPRRVGILDFQDAMRGPSAYDLVSLLQDARRDVPQDVQMEMLARYLAGRDVDEAAFRTSYAVMGAQRAARILGVFVRLWRRDAKPGYLNHLPRLWGQLDQNLSQAGLEPLADWFGNHLPASVRRTFKDHK</sequence>
<comment type="caution">
    <text evidence="2">The sequence shown here is derived from an EMBL/GenBank/DDBJ whole genome shotgun (WGS) entry which is preliminary data.</text>
</comment>
<organism evidence="2 3">
    <name type="scientific">Pacificimonas pallii</name>
    <dbReference type="NCBI Taxonomy" id="2827236"/>
    <lineage>
        <taxon>Bacteria</taxon>
        <taxon>Pseudomonadati</taxon>
        <taxon>Pseudomonadota</taxon>
        <taxon>Alphaproteobacteria</taxon>
        <taxon>Sphingomonadales</taxon>
        <taxon>Sphingosinicellaceae</taxon>
        <taxon>Pacificimonas</taxon>
    </lineage>
</organism>
<dbReference type="Proteomes" id="UP000722336">
    <property type="component" value="Unassembled WGS sequence"/>
</dbReference>
<feature type="domain" description="PH" evidence="1">
    <location>
        <begin position="1"/>
        <end position="70"/>
    </location>
</feature>
<gene>
    <name evidence="2" type="ORF">KCG44_01680</name>
</gene>
<dbReference type="InterPro" id="IPR001849">
    <property type="entry name" value="PH_domain"/>
</dbReference>
<dbReference type="PROSITE" id="PS50003">
    <property type="entry name" value="PH_DOMAIN"/>
    <property type="match status" value="1"/>
</dbReference>